<feature type="domain" description="BPL/LPL catalytic" evidence="5">
    <location>
        <begin position="13"/>
        <end position="187"/>
    </location>
</feature>
<dbReference type="InterPro" id="IPR004408">
    <property type="entry name" value="Biotin_CoA_COase_ligase"/>
</dbReference>
<keyword evidence="1 6" id="KW-0436">Ligase</keyword>
<dbReference type="Pfam" id="PF03099">
    <property type="entry name" value="BPL_LplA_LipB"/>
    <property type="match status" value="1"/>
</dbReference>
<name>A0A917MHZ0_9HYPH</name>
<evidence type="ECO:0000259" key="5">
    <source>
        <dbReference type="PROSITE" id="PS51733"/>
    </source>
</evidence>
<dbReference type="Gene3D" id="3.30.930.10">
    <property type="entry name" value="Bira Bifunctional Protein, Domain 2"/>
    <property type="match status" value="1"/>
</dbReference>
<keyword evidence="7" id="KW-1185">Reference proteome</keyword>
<dbReference type="PROSITE" id="PS51733">
    <property type="entry name" value="BPL_LPL_CATALYTIC"/>
    <property type="match status" value="1"/>
</dbReference>
<dbReference type="RefSeq" id="WP_280514664.1">
    <property type="nucleotide sequence ID" value="NZ_BMES01000002.1"/>
</dbReference>
<dbReference type="EC" id="6.3.4.15" evidence="3"/>
<evidence type="ECO:0000256" key="3">
    <source>
        <dbReference type="ARBA" id="ARBA00024227"/>
    </source>
</evidence>
<dbReference type="Gene3D" id="2.30.30.100">
    <property type="match status" value="1"/>
</dbReference>
<dbReference type="EMBL" id="BMES01000002">
    <property type="protein sequence ID" value="GGH20555.1"/>
    <property type="molecule type" value="Genomic_DNA"/>
</dbReference>
<dbReference type="InterPro" id="IPR003142">
    <property type="entry name" value="BPL_C"/>
</dbReference>
<dbReference type="PANTHER" id="PTHR12835">
    <property type="entry name" value="BIOTIN PROTEIN LIGASE"/>
    <property type="match status" value="1"/>
</dbReference>
<dbReference type="Proteomes" id="UP000603912">
    <property type="component" value="Unassembled WGS sequence"/>
</dbReference>
<dbReference type="SUPFAM" id="SSF55681">
    <property type="entry name" value="Class II aaRS and biotin synthetases"/>
    <property type="match status" value="1"/>
</dbReference>
<dbReference type="CDD" id="cd16442">
    <property type="entry name" value="BPL"/>
    <property type="match status" value="1"/>
</dbReference>
<comment type="caution">
    <text evidence="6">The sequence shown here is derived from an EMBL/GenBank/DDBJ whole genome shotgun (WGS) entry which is preliminary data.</text>
</comment>
<reference evidence="6" key="1">
    <citation type="journal article" date="2014" name="Int. J. Syst. Evol. Microbiol.">
        <title>Complete genome sequence of Corynebacterium casei LMG S-19264T (=DSM 44701T), isolated from a smear-ripened cheese.</title>
        <authorList>
            <consortium name="US DOE Joint Genome Institute (JGI-PGF)"/>
            <person name="Walter F."/>
            <person name="Albersmeier A."/>
            <person name="Kalinowski J."/>
            <person name="Ruckert C."/>
        </authorList>
    </citation>
    <scope>NUCLEOTIDE SEQUENCE</scope>
    <source>
        <strain evidence="6">CGMCC 1.12214</strain>
    </source>
</reference>
<evidence type="ECO:0000313" key="7">
    <source>
        <dbReference type="Proteomes" id="UP000603912"/>
    </source>
</evidence>
<evidence type="ECO:0000256" key="1">
    <source>
        <dbReference type="ARBA" id="ARBA00022598"/>
    </source>
</evidence>
<organism evidence="6 7">
    <name type="scientific">Alsobacter metallidurans</name>
    <dbReference type="NCBI Taxonomy" id="340221"/>
    <lineage>
        <taxon>Bacteria</taxon>
        <taxon>Pseudomonadati</taxon>
        <taxon>Pseudomonadota</taxon>
        <taxon>Alphaproteobacteria</taxon>
        <taxon>Hyphomicrobiales</taxon>
        <taxon>Alsobacteraceae</taxon>
        <taxon>Alsobacter</taxon>
    </lineage>
</organism>
<comment type="catalytic activity">
    <reaction evidence="4">
        <text>biotin + L-lysyl-[protein] + ATP = N(6)-biotinyl-L-lysyl-[protein] + AMP + diphosphate + H(+)</text>
        <dbReference type="Rhea" id="RHEA:11756"/>
        <dbReference type="Rhea" id="RHEA-COMP:9752"/>
        <dbReference type="Rhea" id="RHEA-COMP:10505"/>
        <dbReference type="ChEBI" id="CHEBI:15378"/>
        <dbReference type="ChEBI" id="CHEBI:29969"/>
        <dbReference type="ChEBI" id="CHEBI:30616"/>
        <dbReference type="ChEBI" id="CHEBI:33019"/>
        <dbReference type="ChEBI" id="CHEBI:57586"/>
        <dbReference type="ChEBI" id="CHEBI:83144"/>
        <dbReference type="ChEBI" id="CHEBI:456215"/>
        <dbReference type="EC" id="6.3.4.15"/>
    </reaction>
</comment>
<dbReference type="GO" id="GO:0004077">
    <property type="term" value="F:biotin--[biotin carboxyl-carrier protein] ligase activity"/>
    <property type="evidence" value="ECO:0007669"/>
    <property type="project" value="UniProtKB-EC"/>
</dbReference>
<evidence type="ECO:0000313" key="6">
    <source>
        <dbReference type="EMBL" id="GGH20555.1"/>
    </source>
</evidence>
<dbReference type="Pfam" id="PF02237">
    <property type="entry name" value="BPL_C"/>
    <property type="match status" value="1"/>
</dbReference>
<dbReference type="GO" id="GO:0005737">
    <property type="term" value="C:cytoplasm"/>
    <property type="evidence" value="ECO:0007669"/>
    <property type="project" value="TreeGrafter"/>
</dbReference>
<accession>A0A917MHZ0</accession>
<sequence length="258" mass="27508">MQLGRTAQASRYRVEAFESLGSTNDEAMARGRAGDHGRLWIVAREQGQGRGRNGRVWSSPPGNLYCSLLLRTPCQPALAPQIGFVAGVALHRAVSAVSALSPGRLALKWPNDLLLDRAKLAGILVEGSMAPGGDLTVVIGIGVNAAHNPADTPYPATNLGAKGLPVGVSPLFAALSDTMAETLARWDAGRGFQLIRREWLERAGGLGEAITVRRPDGDRRGIFVDLDPDGRLLLDEGTRRVAIEAGDVFLTALQNEFQ</sequence>
<dbReference type="AlphaFoldDB" id="A0A917MHZ0"/>
<dbReference type="InterPro" id="IPR045864">
    <property type="entry name" value="aa-tRNA-synth_II/BPL/LPL"/>
</dbReference>
<dbReference type="PANTHER" id="PTHR12835:SF5">
    <property type="entry name" value="BIOTIN--PROTEIN LIGASE"/>
    <property type="match status" value="1"/>
</dbReference>
<proteinExistence type="predicted"/>
<reference evidence="6" key="2">
    <citation type="submission" date="2020-09" db="EMBL/GenBank/DDBJ databases">
        <authorList>
            <person name="Sun Q."/>
            <person name="Zhou Y."/>
        </authorList>
    </citation>
    <scope>NUCLEOTIDE SEQUENCE</scope>
    <source>
        <strain evidence="6">CGMCC 1.12214</strain>
    </source>
</reference>
<gene>
    <name evidence="6" type="ORF">GCM10007036_24200</name>
</gene>
<dbReference type="NCBIfam" id="TIGR00121">
    <property type="entry name" value="birA_ligase"/>
    <property type="match status" value="1"/>
</dbReference>
<dbReference type="InterPro" id="IPR004143">
    <property type="entry name" value="BPL_LPL_catalytic"/>
</dbReference>
<evidence type="ECO:0000256" key="2">
    <source>
        <dbReference type="ARBA" id="ARBA00023267"/>
    </source>
</evidence>
<protein>
    <recommendedName>
        <fullName evidence="3">biotin--[biotin carboxyl-carrier protein] ligase</fullName>
        <ecNumber evidence="3">6.3.4.15</ecNumber>
    </recommendedName>
</protein>
<evidence type="ECO:0000256" key="4">
    <source>
        <dbReference type="ARBA" id="ARBA00047846"/>
    </source>
</evidence>
<keyword evidence="2" id="KW-0092">Biotin</keyword>